<keyword evidence="2" id="KW-1185">Reference proteome</keyword>
<dbReference type="AlphaFoldDB" id="A0A9W4T0H0"/>
<dbReference type="Proteomes" id="UP001153678">
    <property type="component" value="Unassembled WGS sequence"/>
</dbReference>
<reference evidence="1" key="1">
    <citation type="submission" date="2022-08" db="EMBL/GenBank/DDBJ databases">
        <authorList>
            <person name="Kallberg Y."/>
            <person name="Tangrot J."/>
            <person name="Rosling A."/>
        </authorList>
    </citation>
    <scope>NUCLEOTIDE SEQUENCE</scope>
    <source>
        <strain evidence="1">Wild A</strain>
    </source>
</reference>
<proteinExistence type="predicted"/>
<dbReference type="OrthoDB" id="10409328at2759"/>
<evidence type="ECO:0000313" key="2">
    <source>
        <dbReference type="Proteomes" id="UP001153678"/>
    </source>
</evidence>
<sequence length="137" mass="14572">IAIFVTFAYSSPFPQGTGEPKDIKIEGPGPGPLTVGSKATVTWKATGFDADEPISFGIFAEHNTEPPFFAETTLFAGSITFPIDDKFIPGTKYGSVIVLKSDKTLAYRGQILKVTAANSNNAMAVKANANISETPRK</sequence>
<dbReference type="EMBL" id="CAMKVN010003900">
    <property type="protein sequence ID" value="CAI2185880.1"/>
    <property type="molecule type" value="Genomic_DNA"/>
</dbReference>
<evidence type="ECO:0000313" key="1">
    <source>
        <dbReference type="EMBL" id="CAI2185880.1"/>
    </source>
</evidence>
<feature type="non-terminal residue" evidence="1">
    <location>
        <position position="137"/>
    </location>
</feature>
<gene>
    <name evidence="1" type="ORF">FWILDA_LOCUS12298</name>
</gene>
<organism evidence="1 2">
    <name type="scientific">Funneliformis geosporum</name>
    <dbReference type="NCBI Taxonomy" id="1117311"/>
    <lineage>
        <taxon>Eukaryota</taxon>
        <taxon>Fungi</taxon>
        <taxon>Fungi incertae sedis</taxon>
        <taxon>Mucoromycota</taxon>
        <taxon>Glomeromycotina</taxon>
        <taxon>Glomeromycetes</taxon>
        <taxon>Glomerales</taxon>
        <taxon>Glomeraceae</taxon>
        <taxon>Funneliformis</taxon>
    </lineage>
</organism>
<protein>
    <submittedName>
        <fullName evidence="1">2619_t:CDS:1</fullName>
    </submittedName>
</protein>
<name>A0A9W4T0H0_9GLOM</name>
<comment type="caution">
    <text evidence="1">The sequence shown here is derived from an EMBL/GenBank/DDBJ whole genome shotgun (WGS) entry which is preliminary data.</text>
</comment>
<accession>A0A9W4T0H0</accession>